<keyword evidence="5" id="KW-1185">Reference proteome</keyword>
<evidence type="ECO:0000313" key="4">
    <source>
        <dbReference type="EMBL" id="WCR08939.1"/>
    </source>
</evidence>
<dbReference type="Gene3D" id="3.40.190.10">
    <property type="entry name" value="Periplasmic binding protein-like II"/>
    <property type="match status" value="1"/>
</dbReference>
<dbReference type="EMBL" id="CP067136">
    <property type="protein sequence ID" value="WCR08939.1"/>
    <property type="molecule type" value="Genomic_DNA"/>
</dbReference>
<dbReference type="Gene3D" id="3.40.190.170">
    <property type="entry name" value="Bacterial extracellular solute-binding protein, family 7"/>
    <property type="match status" value="1"/>
</dbReference>
<evidence type="ECO:0000313" key="5">
    <source>
        <dbReference type="Proteomes" id="UP001219349"/>
    </source>
</evidence>
<accession>A0ABY7SPL5</accession>
<proteinExistence type="predicted"/>
<dbReference type="Pfam" id="PF03480">
    <property type="entry name" value="DctP"/>
    <property type="match status" value="1"/>
</dbReference>
<organism evidence="4 5">
    <name type="scientific">Paracoccus fistulariae</name>
    <dbReference type="NCBI Taxonomy" id="658446"/>
    <lineage>
        <taxon>Bacteria</taxon>
        <taxon>Pseudomonadati</taxon>
        <taxon>Pseudomonadota</taxon>
        <taxon>Alphaproteobacteria</taxon>
        <taxon>Rhodobacterales</taxon>
        <taxon>Paracoccaceae</taxon>
        <taxon>Paracoccus</taxon>
    </lineage>
</organism>
<dbReference type="InterPro" id="IPR018389">
    <property type="entry name" value="DctP_fam"/>
</dbReference>
<dbReference type="PIRSF" id="PIRSF039026">
    <property type="entry name" value="SiaP"/>
    <property type="match status" value="1"/>
</dbReference>
<dbReference type="InterPro" id="IPR026289">
    <property type="entry name" value="SBP_TakP-like"/>
</dbReference>
<dbReference type="NCBIfam" id="NF037995">
    <property type="entry name" value="TRAP_S1"/>
    <property type="match status" value="1"/>
</dbReference>
<protein>
    <submittedName>
        <fullName evidence="4">TRAP transporter substrate-binding protein</fullName>
    </submittedName>
</protein>
<sequence length="351" mass="38320">MAGVGVLAAPAIAQAQDVVRWRMSASWPKTLDVMYGSAEQLAERVRELSGGRFEIRVFPAGEIVPAPQNLDAVANGSVECCHTLSSFHLGKEPALAFDAGMAFGLNARQQIAWLVQGGGQEQLRDLYKSFGTVNFNCGNTGVQMGGWFRKEIKSVDDIKGLTMRIGGIGGMVLSRLGAIPQQIAAGDIYPSLEKGAIDAAEWIGPHDDYRLGLHRVAPYYYAPGWWEGSAAITCLVGEKAWTDLPPDLQAIFTVACNEQSRNMLARYDALNPVALRKLIAEGAKVSYFPRDLMDAAYAAAQELWVELSDTSPHFAAIYPQWKAFQEEEVLWFRIAESALDGYTNRVVGQTG</sequence>
<keyword evidence="3" id="KW-0574">Periplasm</keyword>
<dbReference type="InterPro" id="IPR038404">
    <property type="entry name" value="TRAP_DctP_sf"/>
</dbReference>
<evidence type="ECO:0000256" key="2">
    <source>
        <dbReference type="ARBA" id="ARBA00022729"/>
    </source>
</evidence>
<dbReference type="PANTHER" id="PTHR33376:SF5">
    <property type="entry name" value="EXTRACYTOPLASMIC SOLUTE RECEPTOR PROTEIN"/>
    <property type="match status" value="1"/>
</dbReference>
<keyword evidence="2" id="KW-0732">Signal</keyword>
<name>A0ABY7SPL5_9RHOB</name>
<comment type="subcellular location">
    <subcellularLocation>
        <location evidence="1">Periplasm</location>
    </subcellularLocation>
</comment>
<dbReference type="CDD" id="cd13682">
    <property type="entry name" value="PBP2_TRAP_alpha-ketoacid"/>
    <property type="match status" value="1"/>
</dbReference>
<dbReference type="PANTHER" id="PTHR33376">
    <property type="match status" value="1"/>
</dbReference>
<gene>
    <name evidence="4" type="ORF">JHX87_02925</name>
</gene>
<reference evidence="4 5" key="1">
    <citation type="submission" date="2021-01" db="EMBL/GenBank/DDBJ databases">
        <title>Biogeographic distribution of Paracoccus.</title>
        <authorList>
            <person name="Hollensteiner J."/>
            <person name="Leineberger J."/>
            <person name="Brinkhoff T."/>
            <person name="Daniel R."/>
        </authorList>
    </citation>
    <scope>NUCLEOTIDE SEQUENCE [LARGE SCALE GENOMIC DNA]</scope>
    <source>
        <strain evidence="4 5">KCTC 22803</strain>
    </source>
</reference>
<evidence type="ECO:0000256" key="1">
    <source>
        <dbReference type="ARBA" id="ARBA00004418"/>
    </source>
</evidence>
<dbReference type="Proteomes" id="UP001219349">
    <property type="component" value="Chromosome"/>
</dbReference>
<dbReference type="InterPro" id="IPR041722">
    <property type="entry name" value="TakP/all3028"/>
</dbReference>
<evidence type="ECO:0000256" key="3">
    <source>
        <dbReference type="ARBA" id="ARBA00022764"/>
    </source>
</evidence>